<organism evidence="1 2">
    <name type="scientific">Albugo candida</name>
    <dbReference type="NCBI Taxonomy" id="65357"/>
    <lineage>
        <taxon>Eukaryota</taxon>
        <taxon>Sar</taxon>
        <taxon>Stramenopiles</taxon>
        <taxon>Oomycota</taxon>
        <taxon>Peronosporomycetes</taxon>
        <taxon>Albuginales</taxon>
        <taxon>Albuginaceae</taxon>
        <taxon>Albugo</taxon>
    </lineage>
</organism>
<keyword evidence="2" id="KW-1185">Reference proteome</keyword>
<evidence type="ECO:0000313" key="2">
    <source>
        <dbReference type="Proteomes" id="UP000053237"/>
    </source>
</evidence>
<sequence length="164" mass="18554">MKASYRDGQKLRVGVTRISRKAIYCVDTLKQSCSPIFQPTWIPLCQCAEFLDTTVCCLILCIAELRFEVYRTVPQKSSLGILSTMKDWACEMISECMSSIICLRIDLSCDREIHSCARAFPQTACGVSHRFAFVCNLLFLLCASPPRFLHNGHICTSSLHSLYR</sequence>
<dbReference type="Proteomes" id="UP000053237">
    <property type="component" value="Unassembled WGS sequence"/>
</dbReference>
<evidence type="ECO:0000313" key="1">
    <source>
        <dbReference type="EMBL" id="CCI10822.1"/>
    </source>
</evidence>
<dbReference type="InParanoid" id="A0A024FV59"/>
<dbReference type="EMBL" id="CAIX01000419">
    <property type="protein sequence ID" value="CCI10822.1"/>
    <property type="molecule type" value="Genomic_DNA"/>
</dbReference>
<comment type="caution">
    <text evidence="1">The sequence shown here is derived from an EMBL/GenBank/DDBJ whole genome shotgun (WGS) entry which is preliminary data.</text>
</comment>
<gene>
    <name evidence="1" type="ORF">BN9_117920</name>
</gene>
<accession>A0A024FV59</accession>
<proteinExistence type="predicted"/>
<dbReference type="AlphaFoldDB" id="A0A024FV59"/>
<protein>
    <submittedName>
        <fullName evidence="1">Uncharacterized protein</fullName>
    </submittedName>
</protein>
<reference evidence="1 2" key="1">
    <citation type="submission" date="2012-05" db="EMBL/GenBank/DDBJ databases">
        <title>Recombination and specialization in a pathogen metapopulation.</title>
        <authorList>
            <person name="Gardiner A."/>
            <person name="Kemen E."/>
            <person name="Schultz-Larsen T."/>
            <person name="MacLean D."/>
            <person name="Van Oosterhout C."/>
            <person name="Jones J.D.G."/>
        </authorList>
    </citation>
    <scope>NUCLEOTIDE SEQUENCE [LARGE SCALE GENOMIC DNA]</scope>
    <source>
        <strain evidence="1 2">Ac Nc2</strain>
    </source>
</reference>
<name>A0A024FV59_9STRA</name>